<evidence type="ECO:0000256" key="2">
    <source>
        <dbReference type="ARBA" id="ARBA00022741"/>
    </source>
</evidence>
<proteinExistence type="inferred from homology"/>
<comment type="caution">
    <text evidence="5">The sequence shown here is derived from an EMBL/GenBank/DDBJ whole genome shotgun (WGS) entry which is preliminary data.</text>
</comment>
<sequence length="227" mass="25488">MTAQSSSQRRKFAVIFVLGAPGSGKGTICAFLARQYGLSHYSVGDSLRSWMRANRDTPLAARIQEKLDHQGFLTSAELNPLLGLAVEEAMRGEELRGILIDGFPRCEEQLGSWARWPFQETLPLEGGGTKPDVVLLLNVTRENAEARYLARGRDRNDSLEKFTRRFAEYLEEGRPVERHYREAGVLVEIDNNGTKEENIEGLRKTLGESLLWSSAVVDQEMKSSFIV</sequence>
<dbReference type="PRINTS" id="PR00094">
    <property type="entry name" value="ADENYLTKNASE"/>
</dbReference>
<dbReference type="InterPro" id="IPR000850">
    <property type="entry name" value="Adenylat/UMP-CMP_kin"/>
</dbReference>
<evidence type="ECO:0000256" key="4">
    <source>
        <dbReference type="RuleBase" id="RU003330"/>
    </source>
</evidence>
<organism evidence="5 6">
    <name type="scientific">Colletotrichum karsti</name>
    <dbReference type="NCBI Taxonomy" id="1095194"/>
    <lineage>
        <taxon>Eukaryota</taxon>
        <taxon>Fungi</taxon>
        <taxon>Dikarya</taxon>
        <taxon>Ascomycota</taxon>
        <taxon>Pezizomycotina</taxon>
        <taxon>Sordariomycetes</taxon>
        <taxon>Hypocreomycetidae</taxon>
        <taxon>Glomerellales</taxon>
        <taxon>Glomerellaceae</taxon>
        <taxon>Colletotrichum</taxon>
        <taxon>Colletotrichum boninense species complex</taxon>
    </lineage>
</organism>
<reference evidence="5" key="1">
    <citation type="submission" date="2020-03" db="EMBL/GenBank/DDBJ databases">
        <authorList>
            <person name="He L."/>
        </authorList>
    </citation>
    <scope>NUCLEOTIDE SEQUENCE</scope>
    <source>
        <strain evidence="5">CkLH20</strain>
    </source>
</reference>
<dbReference type="Pfam" id="PF00406">
    <property type="entry name" value="ADK"/>
    <property type="match status" value="1"/>
</dbReference>
<keyword evidence="1 4" id="KW-0808">Transferase</keyword>
<dbReference type="GO" id="GO:0006139">
    <property type="term" value="P:nucleobase-containing compound metabolic process"/>
    <property type="evidence" value="ECO:0007669"/>
    <property type="project" value="InterPro"/>
</dbReference>
<dbReference type="HAMAP" id="MF_00235">
    <property type="entry name" value="Adenylate_kinase_Adk"/>
    <property type="match status" value="1"/>
</dbReference>
<keyword evidence="3 4" id="KW-0418">Kinase</keyword>
<reference evidence="5" key="2">
    <citation type="submission" date="2020-11" db="EMBL/GenBank/DDBJ databases">
        <title>Whole genome sequencing of Colletotrichum sp.</title>
        <authorList>
            <person name="Li H."/>
        </authorList>
    </citation>
    <scope>NUCLEOTIDE SEQUENCE</scope>
    <source>
        <strain evidence="5">CkLH20</strain>
    </source>
</reference>
<dbReference type="Proteomes" id="UP000781932">
    <property type="component" value="Unassembled WGS sequence"/>
</dbReference>
<evidence type="ECO:0000313" key="5">
    <source>
        <dbReference type="EMBL" id="KAF9871591.1"/>
    </source>
</evidence>
<dbReference type="GO" id="GO:0005524">
    <property type="term" value="F:ATP binding"/>
    <property type="evidence" value="ECO:0007669"/>
    <property type="project" value="InterPro"/>
</dbReference>
<keyword evidence="6" id="KW-1185">Reference proteome</keyword>
<dbReference type="SUPFAM" id="SSF52540">
    <property type="entry name" value="P-loop containing nucleoside triphosphate hydrolases"/>
    <property type="match status" value="1"/>
</dbReference>
<keyword evidence="2" id="KW-0547">Nucleotide-binding</keyword>
<name>A0A9P6LFX2_9PEZI</name>
<dbReference type="RefSeq" id="XP_038741052.1">
    <property type="nucleotide sequence ID" value="XM_038893716.1"/>
</dbReference>
<comment type="similarity">
    <text evidence="4">Belongs to the adenylate kinase family.</text>
</comment>
<dbReference type="PANTHER" id="PTHR23359">
    <property type="entry name" value="NUCLEOTIDE KINASE"/>
    <property type="match status" value="1"/>
</dbReference>
<dbReference type="AlphaFoldDB" id="A0A9P6LFX2"/>
<dbReference type="CDD" id="cd01428">
    <property type="entry name" value="ADK"/>
    <property type="match status" value="1"/>
</dbReference>
<dbReference type="GeneID" id="62166790"/>
<dbReference type="EMBL" id="JAATWM020000044">
    <property type="protein sequence ID" value="KAF9871591.1"/>
    <property type="molecule type" value="Genomic_DNA"/>
</dbReference>
<evidence type="ECO:0000256" key="3">
    <source>
        <dbReference type="ARBA" id="ARBA00022777"/>
    </source>
</evidence>
<evidence type="ECO:0000256" key="1">
    <source>
        <dbReference type="ARBA" id="ARBA00022679"/>
    </source>
</evidence>
<dbReference type="GO" id="GO:0019205">
    <property type="term" value="F:nucleobase-containing compound kinase activity"/>
    <property type="evidence" value="ECO:0007669"/>
    <property type="project" value="InterPro"/>
</dbReference>
<dbReference type="OrthoDB" id="442176at2759"/>
<protein>
    <submittedName>
        <fullName evidence="5">Adenylate kinase</fullName>
    </submittedName>
</protein>
<dbReference type="InterPro" id="IPR033690">
    <property type="entry name" value="Adenylat_kinase_CS"/>
</dbReference>
<gene>
    <name evidence="5" type="ORF">CkaCkLH20_11002</name>
</gene>
<dbReference type="PROSITE" id="PS00113">
    <property type="entry name" value="ADENYLATE_KINASE"/>
    <property type="match status" value="1"/>
</dbReference>
<dbReference type="Gene3D" id="3.40.50.300">
    <property type="entry name" value="P-loop containing nucleotide triphosphate hydrolases"/>
    <property type="match status" value="1"/>
</dbReference>
<dbReference type="InterPro" id="IPR027417">
    <property type="entry name" value="P-loop_NTPase"/>
</dbReference>
<accession>A0A9P6LFX2</accession>
<evidence type="ECO:0000313" key="6">
    <source>
        <dbReference type="Proteomes" id="UP000781932"/>
    </source>
</evidence>